<sequence>MNILIFSHNTVKIQSTNTYISVGTSLMIGTKINKFICFRTRVMQLNLRIRFCSF</sequence>
<reference evidence="1" key="4">
    <citation type="submission" date="2025-09" db="UniProtKB">
        <authorList>
            <consortium name="Ensembl"/>
        </authorList>
    </citation>
    <scope>IDENTIFICATION</scope>
</reference>
<dbReference type="AlphaFoldDB" id="H2XUY2"/>
<dbReference type="InParanoid" id="H2XUY2"/>
<dbReference type="Proteomes" id="UP000008144">
    <property type="component" value="Chromosome 1"/>
</dbReference>
<dbReference type="Ensembl" id="ENSCINT00000032510.1">
    <property type="protein sequence ID" value="ENSCINP00000033466.1"/>
    <property type="gene ID" value="ENSCING00000021828.1"/>
</dbReference>
<name>H2XUY2_CIOIN</name>
<reference evidence="1" key="2">
    <citation type="journal article" date="2008" name="Genome Biol.">
        <title>Improved genome assembly and evidence-based global gene model set for the chordate Ciona intestinalis: new insight into intron and operon populations.</title>
        <authorList>
            <person name="Satou Y."/>
            <person name="Mineta K."/>
            <person name="Ogasawara M."/>
            <person name="Sasakura Y."/>
            <person name="Shoguchi E."/>
            <person name="Ueno K."/>
            <person name="Yamada L."/>
            <person name="Matsumoto J."/>
            <person name="Wasserscheid J."/>
            <person name="Dewar K."/>
            <person name="Wiley G.B."/>
            <person name="Macmil S.L."/>
            <person name="Roe B.A."/>
            <person name="Zeller R.W."/>
            <person name="Hastings K.E."/>
            <person name="Lemaire P."/>
            <person name="Lindquist E."/>
            <person name="Endo T."/>
            <person name="Hotta K."/>
            <person name="Inaba K."/>
        </authorList>
    </citation>
    <scope>NUCLEOTIDE SEQUENCE [LARGE SCALE GENOMIC DNA]</scope>
    <source>
        <strain evidence="1">wild type</strain>
    </source>
</reference>
<dbReference type="HOGENOM" id="CLU_3049610_0_0_1"/>
<keyword evidence="2" id="KW-1185">Reference proteome</keyword>
<protein>
    <submittedName>
        <fullName evidence="1">Uncharacterized protein</fullName>
    </submittedName>
</protein>
<proteinExistence type="predicted"/>
<reference evidence="1" key="3">
    <citation type="submission" date="2025-08" db="UniProtKB">
        <authorList>
            <consortium name="Ensembl"/>
        </authorList>
    </citation>
    <scope>IDENTIFICATION</scope>
</reference>
<dbReference type="EMBL" id="EAAA01000324">
    <property type="status" value="NOT_ANNOTATED_CDS"/>
    <property type="molecule type" value="Genomic_DNA"/>
</dbReference>
<evidence type="ECO:0000313" key="2">
    <source>
        <dbReference type="Proteomes" id="UP000008144"/>
    </source>
</evidence>
<organism evidence="1 2">
    <name type="scientific">Ciona intestinalis</name>
    <name type="common">Transparent sea squirt</name>
    <name type="synonym">Ascidia intestinalis</name>
    <dbReference type="NCBI Taxonomy" id="7719"/>
    <lineage>
        <taxon>Eukaryota</taxon>
        <taxon>Metazoa</taxon>
        <taxon>Chordata</taxon>
        <taxon>Tunicata</taxon>
        <taxon>Ascidiacea</taxon>
        <taxon>Phlebobranchia</taxon>
        <taxon>Cionidae</taxon>
        <taxon>Ciona</taxon>
    </lineage>
</organism>
<reference evidence="2" key="1">
    <citation type="journal article" date="2002" name="Science">
        <title>The draft genome of Ciona intestinalis: insights into chordate and vertebrate origins.</title>
        <authorList>
            <person name="Dehal P."/>
            <person name="Satou Y."/>
            <person name="Campbell R.K."/>
            <person name="Chapman J."/>
            <person name="Degnan B."/>
            <person name="De Tomaso A."/>
            <person name="Davidson B."/>
            <person name="Di Gregorio A."/>
            <person name="Gelpke M."/>
            <person name="Goodstein D.M."/>
            <person name="Harafuji N."/>
            <person name="Hastings K.E."/>
            <person name="Ho I."/>
            <person name="Hotta K."/>
            <person name="Huang W."/>
            <person name="Kawashima T."/>
            <person name="Lemaire P."/>
            <person name="Martinez D."/>
            <person name="Meinertzhagen I.A."/>
            <person name="Necula S."/>
            <person name="Nonaka M."/>
            <person name="Putnam N."/>
            <person name="Rash S."/>
            <person name="Saiga H."/>
            <person name="Satake M."/>
            <person name="Terry A."/>
            <person name="Yamada L."/>
            <person name="Wang H.G."/>
            <person name="Awazu S."/>
            <person name="Azumi K."/>
            <person name="Boore J."/>
            <person name="Branno M."/>
            <person name="Chin-Bow S."/>
            <person name="DeSantis R."/>
            <person name="Doyle S."/>
            <person name="Francino P."/>
            <person name="Keys D.N."/>
            <person name="Haga S."/>
            <person name="Hayashi H."/>
            <person name="Hino K."/>
            <person name="Imai K.S."/>
            <person name="Inaba K."/>
            <person name="Kano S."/>
            <person name="Kobayashi K."/>
            <person name="Kobayashi M."/>
            <person name="Lee B.I."/>
            <person name="Makabe K.W."/>
            <person name="Manohar C."/>
            <person name="Matassi G."/>
            <person name="Medina M."/>
            <person name="Mochizuki Y."/>
            <person name="Mount S."/>
            <person name="Morishita T."/>
            <person name="Miura S."/>
            <person name="Nakayama A."/>
            <person name="Nishizaka S."/>
            <person name="Nomoto H."/>
            <person name="Ohta F."/>
            <person name="Oishi K."/>
            <person name="Rigoutsos I."/>
            <person name="Sano M."/>
            <person name="Sasaki A."/>
            <person name="Sasakura Y."/>
            <person name="Shoguchi E."/>
            <person name="Shin-i T."/>
            <person name="Spagnuolo A."/>
            <person name="Stainier D."/>
            <person name="Suzuki M.M."/>
            <person name="Tassy O."/>
            <person name="Takatori N."/>
            <person name="Tokuoka M."/>
            <person name="Yagi K."/>
            <person name="Yoshizaki F."/>
            <person name="Wada S."/>
            <person name="Zhang C."/>
            <person name="Hyatt P.D."/>
            <person name="Larimer F."/>
            <person name="Detter C."/>
            <person name="Doggett N."/>
            <person name="Glavina T."/>
            <person name="Hawkins T."/>
            <person name="Richardson P."/>
            <person name="Lucas S."/>
            <person name="Kohara Y."/>
            <person name="Levine M."/>
            <person name="Satoh N."/>
            <person name="Rokhsar D.S."/>
        </authorList>
    </citation>
    <scope>NUCLEOTIDE SEQUENCE [LARGE SCALE GENOMIC DNA]</scope>
</reference>
<evidence type="ECO:0000313" key="1">
    <source>
        <dbReference type="Ensembl" id="ENSCINP00000033466.1"/>
    </source>
</evidence>
<accession>H2XUY2</accession>